<evidence type="ECO:0000313" key="3">
    <source>
        <dbReference type="Proteomes" id="UP000038802"/>
    </source>
</evidence>
<name>A0A0U0SWS4_MYCTX</name>
<accession>A0A0U0SWS4</accession>
<reference evidence="1" key="2">
    <citation type="submission" date="2015-03" db="EMBL/GenBank/DDBJ databases">
        <authorList>
            <person name="Murphy D."/>
        </authorList>
    </citation>
    <scope>NUCLEOTIDE SEQUENCE [LARGE SCALE GENOMIC DNA]</scope>
    <source>
        <strain evidence="1">K00500041</strain>
    </source>
</reference>
<dbReference type="EMBL" id="CSAE01000919">
    <property type="protein sequence ID" value="COX08856.1"/>
    <property type="molecule type" value="Genomic_DNA"/>
</dbReference>
<evidence type="ECO:0000313" key="4">
    <source>
        <dbReference type="Proteomes" id="UP000039021"/>
    </source>
</evidence>
<gene>
    <name evidence="1" type="ORF">ERS007703_04744</name>
    <name evidence="2" type="ORF">ERS007739_01056</name>
</gene>
<evidence type="ECO:0000313" key="2">
    <source>
        <dbReference type="EMBL" id="COX30973.1"/>
    </source>
</evidence>
<dbReference type="Proteomes" id="UP000039021">
    <property type="component" value="Unassembled WGS sequence"/>
</dbReference>
<evidence type="ECO:0000313" key="1">
    <source>
        <dbReference type="EMBL" id="COX08856.1"/>
    </source>
</evidence>
<proteinExistence type="predicted"/>
<reference evidence="3 4" key="3">
    <citation type="submission" date="2015-03" db="EMBL/GenBank/DDBJ databases">
        <authorList>
            <consortium name="Pathogen Informatics"/>
        </authorList>
    </citation>
    <scope>NUCLEOTIDE SEQUENCE [LARGE SCALE GENOMIC DNA]</scope>
    <source>
        <strain evidence="3">K00500041</strain>
        <strain evidence="4">N09902308</strain>
    </source>
</reference>
<protein>
    <submittedName>
        <fullName evidence="1">Uncharacterized protein</fullName>
    </submittedName>
</protein>
<dbReference type="Proteomes" id="UP000038802">
    <property type="component" value="Unassembled WGS sequence"/>
</dbReference>
<reference evidence="2" key="1">
    <citation type="submission" date="2015-03" db="EMBL/GenBank/DDBJ databases">
        <authorList>
            <consortium name="Pathogen Informatics"/>
            <person name="Murphy D."/>
        </authorList>
    </citation>
    <scope>NUCLEOTIDE SEQUENCE</scope>
    <source>
        <strain evidence="2">N09902308</strain>
    </source>
</reference>
<dbReference type="EMBL" id="CSBK01000363">
    <property type="protein sequence ID" value="COX30973.1"/>
    <property type="molecule type" value="Genomic_DNA"/>
</dbReference>
<organism evidence="1 3">
    <name type="scientific">Mycobacterium tuberculosis</name>
    <dbReference type="NCBI Taxonomy" id="1773"/>
    <lineage>
        <taxon>Bacteria</taxon>
        <taxon>Bacillati</taxon>
        <taxon>Actinomycetota</taxon>
        <taxon>Actinomycetes</taxon>
        <taxon>Mycobacteriales</taxon>
        <taxon>Mycobacteriaceae</taxon>
        <taxon>Mycobacterium</taxon>
        <taxon>Mycobacterium tuberculosis complex</taxon>
    </lineage>
</organism>
<dbReference type="AlphaFoldDB" id="A0A0U0SWS4"/>
<sequence length="42" mass="4741">MCSHAANDMLPTFWSMRASMRSAKRARWVPIQACSSGVGWVR</sequence>